<dbReference type="Proteomes" id="UP001603857">
    <property type="component" value="Unassembled WGS sequence"/>
</dbReference>
<dbReference type="Pfam" id="PF24068">
    <property type="entry name" value="TPD1_C"/>
    <property type="match status" value="1"/>
</dbReference>
<feature type="signal peptide" evidence="3">
    <location>
        <begin position="1"/>
        <end position="23"/>
    </location>
</feature>
<reference evidence="4 5" key="1">
    <citation type="submission" date="2024-08" db="EMBL/GenBank/DDBJ databases">
        <title>Insights into the chromosomal genome structure of Flemingia macrophylla.</title>
        <authorList>
            <person name="Ding Y."/>
            <person name="Zhao Y."/>
            <person name="Bi W."/>
            <person name="Wu M."/>
            <person name="Zhao G."/>
            <person name="Gong Y."/>
            <person name="Li W."/>
            <person name="Zhang P."/>
        </authorList>
    </citation>
    <scope>NUCLEOTIDE SEQUENCE [LARGE SCALE GENOMIC DNA]</scope>
    <source>
        <strain evidence="4">DYQJB</strain>
        <tissue evidence="4">Leaf</tissue>
    </source>
</reference>
<evidence type="ECO:0000256" key="3">
    <source>
        <dbReference type="SAM" id="SignalP"/>
    </source>
</evidence>
<comment type="caution">
    <text evidence="4">The sequence shown here is derived from an EMBL/GenBank/DDBJ whole genome shotgun (WGS) entry which is preliminary data.</text>
</comment>
<dbReference type="InterPro" id="IPR040361">
    <property type="entry name" value="TPD1"/>
</dbReference>
<dbReference type="EMBL" id="JBGMDY010000002">
    <property type="protein sequence ID" value="KAL2343942.1"/>
    <property type="molecule type" value="Genomic_DNA"/>
</dbReference>
<accession>A0ABD1N770</accession>
<dbReference type="AlphaFoldDB" id="A0ABD1N770"/>
<keyword evidence="5" id="KW-1185">Reference proteome</keyword>
<feature type="region of interest" description="Disordered" evidence="2">
    <location>
        <begin position="516"/>
        <end position="560"/>
    </location>
</feature>
<dbReference type="PANTHER" id="PTHR33184">
    <property type="entry name" value="PROTEIN TAPETUM DETERMINANT 1-LIKE-RELATED"/>
    <property type="match status" value="1"/>
</dbReference>
<feature type="compositionally biased region" description="Basic and acidic residues" evidence="2">
    <location>
        <begin position="533"/>
        <end position="544"/>
    </location>
</feature>
<evidence type="ECO:0000256" key="1">
    <source>
        <dbReference type="ARBA" id="ARBA00022729"/>
    </source>
</evidence>
<name>A0ABD1N770_9FABA</name>
<protein>
    <submittedName>
        <fullName evidence="4">Uncharacterized protein</fullName>
    </submittedName>
</protein>
<evidence type="ECO:0000313" key="4">
    <source>
        <dbReference type="EMBL" id="KAL2343942.1"/>
    </source>
</evidence>
<evidence type="ECO:0000256" key="2">
    <source>
        <dbReference type="SAM" id="MobiDB-lite"/>
    </source>
</evidence>
<sequence length="575" mass="63246">MVSPTVKIIGLIFFLGLINQGYSNCISVSQVGTGVRVEGKPEWIVTVSNNCRCPQSNVILNCNGFRSVEPIDPQILTVSLTNDFCIVTPAQPIFKDVVKFKYASPNQFPLTPISSVDVVRNRMRIKYKMRGDRSGSITTALSLGSQRRVWLQGVLDDFPGAHGGKNELGHVIHLKRSYRTHVIPGVAYAKLGMNHLENFERAEVGHGNPKSSVACFVSLFSTYFHMFSCTDDVYSIKMYMYDVIALCGIGKNDGGSVCKGVEDGKSKEMRVEPVKYWDSRFTGTKPPTNATTSETSLAAVESIQPDYCREETLKMKETTVDLDSNDNCNLNPDHGSLSRLGGNTMGIDRPSSAAIYETALLPERVQLDGCRYEILEYPVDLPQPSRIVSPLHPRLHPRIASPEPRRPLYPCVPDLKRLQIQKLPDEPRNCAAKIVGERVHHSEVPELGEAHRNLSAEVVDGQTVPVRGIQVQNMDMPLEQGRLVEEKWHISSTKNGPSPNSKVFVKGLEVVAEEDNEVEGFSGGSGGVGLSIEDGKDSAREDKGNGSSAGEGEVREEGIERVKDWGHCAIGVEKI</sequence>
<proteinExistence type="predicted"/>
<keyword evidence="1 3" id="KW-0732">Signal</keyword>
<organism evidence="4 5">
    <name type="scientific">Flemingia macrophylla</name>
    <dbReference type="NCBI Taxonomy" id="520843"/>
    <lineage>
        <taxon>Eukaryota</taxon>
        <taxon>Viridiplantae</taxon>
        <taxon>Streptophyta</taxon>
        <taxon>Embryophyta</taxon>
        <taxon>Tracheophyta</taxon>
        <taxon>Spermatophyta</taxon>
        <taxon>Magnoliopsida</taxon>
        <taxon>eudicotyledons</taxon>
        <taxon>Gunneridae</taxon>
        <taxon>Pentapetalae</taxon>
        <taxon>rosids</taxon>
        <taxon>fabids</taxon>
        <taxon>Fabales</taxon>
        <taxon>Fabaceae</taxon>
        <taxon>Papilionoideae</taxon>
        <taxon>50 kb inversion clade</taxon>
        <taxon>NPAAA clade</taxon>
        <taxon>indigoferoid/millettioid clade</taxon>
        <taxon>Phaseoleae</taxon>
        <taxon>Flemingia</taxon>
    </lineage>
</organism>
<feature type="chain" id="PRO_5044885083" evidence="3">
    <location>
        <begin position="24"/>
        <end position="575"/>
    </location>
</feature>
<gene>
    <name evidence="4" type="ORF">Fmac_005227</name>
</gene>
<evidence type="ECO:0000313" key="5">
    <source>
        <dbReference type="Proteomes" id="UP001603857"/>
    </source>
</evidence>
<dbReference type="PANTHER" id="PTHR33184:SF72">
    <property type="entry name" value="BETA-1,3-N-ACETYLGLUCOSAMINYLTRANSFERASE FAMILY PROTEIN"/>
    <property type="match status" value="1"/>
</dbReference>